<keyword evidence="2" id="KW-0812">Transmembrane</keyword>
<evidence type="ECO:0000256" key="1">
    <source>
        <dbReference type="SAM" id="MobiDB-lite"/>
    </source>
</evidence>
<feature type="region of interest" description="Disordered" evidence="1">
    <location>
        <begin position="1784"/>
        <end position="1809"/>
    </location>
</feature>
<protein>
    <recommendedName>
        <fullName evidence="5">RHS repeat-associated core domain-containing protein</fullName>
    </recommendedName>
</protein>
<name>A0ABV8PLT7_9FLAO</name>
<evidence type="ECO:0008006" key="5">
    <source>
        <dbReference type="Google" id="ProtNLM"/>
    </source>
</evidence>
<accession>A0ABV8PLT7</accession>
<feature type="compositionally biased region" description="Gly residues" evidence="1">
    <location>
        <begin position="1794"/>
        <end position="1809"/>
    </location>
</feature>
<dbReference type="RefSeq" id="WP_379765395.1">
    <property type="nucleotide sequence ID" value="NZ_JBHSCL010000007.1"/>
</dbReference>
<evidence type="ECO:0000256" key="2">
    <source>
        <dbReference type="SAM" id="Phobius"/>
    </source>
</evidence>
<sequence length="1809" mass="203736">MKLKTTKPSHRIIAVFLTLNFLTTLLPINLLYASNNGPNAPEAASFEPVDATDMVNLATGDFSYVLPLLNVPSPEGGYPLALSYHAGIGLDQEASWVGLGWNINPGAINRRVVGVPDDWKNGLKSKISFDAGGTTTIENLNMGIGISDEISVGLNATWVTNKTVGGERSIDFDFGYNIGYSKAFNTTDNNGVNHQNSIGFSVGNNGLSFGLGRDGNRIGLTHGKSGTGISFQSNSNGTDIRGSISFSDLTKSSSTYSIVPDGDSWYINFFGAEYSRKKLKYWQYDEKDFWATGSLYAGKVDEINASDPLYYFNEFDATESPDSRIEGTSFTKNNPSYITYDIYNIDAQGLNISASPKLLELGKIHSPWDELTKNSIYIRANDNSERYLTGIRAYQFDMNYFGEGSGEIKSVLYEKNLENPIDRPNFYIENEYSSYHQTNVTGRTDFLTDQNEADWFDLMYHIGYATNDLYNGFNINNKKLKKSSYIEVFTNQEIQDNGNVVLQVPNLNRNGMPVDGIGAYKITSADGKTYHYSLPVYQKEKGSVITKSDEDIENHYFEEHSLQPYATHWLLTGITGPDFIDDGDNIIDQGDVGYWVRFDYGKWSDGYTWRMPRTGFNYTDNAKSFSWGAKDVYYLNSIVTRTHTALFVKDVRNDNHASSISKKDNQGDAIYREAVFQGGLATDIISLGTDGNFYWAGAYERLEPSNNVWAASTNDNTVVSENWFYYDSSSAPTLSLKEIILLKNDKVPQSMSNLSLSDGNKNQNNPINFEIKFEEKNTYQYLTNNQLIVNESQKESYVDNVYRGEYYGNVLDVGDYDFDNLKQDAVKSVVFGYQYSLGDDNIGSKLALKSVVTVGKEGESLIPPYRFSYYDENSLSNISREEFDDWGYYSSKPYIWSLKEIQDPLGGKILIEYESDNFFEKSVASAYLDHNLQIKFEGTNKGAKYVSIRQDPEIEPEQVLDLTDYFSIADECELDIQYFYNPNHNGDNWIADVAGQGLVTDVSSTVVKFQIPTNSNKGWVRLKTNCHKKNWVYYQSGEYNHVVDKTTNWKGENRELYCHQPEDEEETVKIRVHFNQNAFSQIGGGIRTKKITVQSENGDTYETQYQYNQRGINNSLTDITSGTTSYAPVRKYQKDIPYIDLQPSPGVLYQNVRVTHPSGTYSDYTFNALTGYTLDNSGYESNVLKLAINQGFSSNIKVEDEPLYFLIDEKFYEVENKLSTLGTLVSKKEYNSHGQMTNSVVNSYFDALDFQDKFISESYVKEETMGTHDTYDIPVNLSTTRISYLPSVLKETIELAQAHSFERKYENFDLTTGKATEIKTSNSKGIEIKSKNYPAYTQYPQMGSKVDNPNNKNMLVQEAATYHYQNNNEDWEIVNVGVQTWRDWGDNIWRKHKTYRWNGDRKSTGYFKSFDEKNHDGFNWNTTLGGDDQNNSDWEQVSEITQYNEYSAPLEVMDINGNLAATKMGYNNTKTIAVCNAGYGETFYSGAEDDDGQGNFGGGVQKGTASVINDAHTGAHALLINNGQNGYHITVDHAQNTAKKYKISLWAKSDNHDNVRVSVGGDIKTHNPAEVVLAGDWAMLNFYADINPGTAVHVTTINGGVKVDDFRVHPIASTMTSYVYNQWDELSDILGPNNLATHYEYDEAGRLLRIYSEVQNVDQVLAGGFKKVREYAYTYKYGDFDPSDDEDEVYDDLYLSGLSVNNHNTDFANVVANVSGGSGQYEYQWSLKYCQDPEPQDPNVCPGNLQPTYGNWTPQNTIQIHTDCQGTRAVYWCRVRDTQTNEIAEHQSNHKRGGCNGNGGGGGGQQNQP</sequence>
<keyword evidence="2" id="KW-1133">Transmembrane helix</keyword>
<dbReference type="Proteomes" id="UP001595841">
    <property type="component" value="Unassembled WGS sequence"/>
</dbReference>
<evidence type="ECO:0000313" key="3">
    <source>
        <dbReference type="EMBL" id="MFC4221159.1"/>
    </source>
</evidence>
<comment type="caution">
    <text evidence="3">The sequence shown here is derived from an EMBL/GenBank/DDBJ whole genome shotgun (WGS) entry which is preliminary data.</text>
</comment>
<keyword evidence="2" id="KW-0472">Membrane</keyword>
<organism evidence="3 4">
    <name type="scientific">Flagellimonas marina</name>
    <dbReference type="NCBI Taxonomy" id="1775168"/>
    <lineage>
        <taxon>Bacteria</taxon>
        <taxon>Pseudomonadati</taxon>
        <taxon>Bacteroidota</taxon>
        <taxon>Flavobacteriia</taxon>
        <taxon>Flavobacteriales</taxon>
        <taxon>Flavobacteriaceae</taxon>
        <taxon>Flagellimonas</taxon>
    </lineage>
</organism>
<evidence type="ECO:0000313" key="4">
    <source>
        <dbReference type="Proteomes" id="UP001595841"/>
    </source>
</evidence>
<keyword evidence="4" id="KW-1185">Reference proteome</keyword>
<proteinExistence type="predicted"/>
<feature type="transmembrane region" description="Helical" evidence="2">
    <location>
        <begin position="12"/>
        <end position="32"/>
    </location>
</feature>
<reference evidence="4" key="1">
    <citation type="journal article" date="2019" name="Int. J. Syst. Evol. Microbiol.">
        <title>The Global Catalogue of Microorganisms (GCM) 10K type strain sequencing project: providing services to taxonomists for standard genome sequencing and annotation.</title>
        <authorList>
            <consortium name="The Broad Institute Genomics Platform"/>
            <consortium name="The Broad Institute Genome Sequencing Center for Infectious Disease"/>
            <person name="Wu L."/>
            <person name="Ma J."/>
        </authorList>
    </citation>
    <scope>NUCLEOTIDE SEQUENCE [LARGE SCALE GENOMIC DNA]</scope>
    <source>
        <strain evidence="4">CGMCC 1.15774</strain>
    </source>
</reference>
<dbReference type="EMBL" id="JBHSCL010000007">
    <property type="protein sequence ID" value="MFC4221159.1"/>
    <property type="molecule type" value="Genomic_DNA"/>
</dbReference>
<gene>
    <name evidence="3" type="ORF">ACFOWS_13480</name>
</gene>